<evidence type="ECO:0008006" key="3">
    <source>
        <dbReference type="Google" id="ProtNLM"/>
    </source>
</evidence>
<proteinExistence type="predicted"/>
<dbReference type="AlphaFoldDB" id="A0ABD5UDD5"/>
<reference evidence="1 2" key="1">
    <citation type="journal article" date="2019" name="Int. J. Syst. Evol. Microbiol.">
        <title>The Global Catalogue of Microorganisms (GCM) 10K type strain sequencing project: providing services to taxonomists for standard genome sequencing and annotation.</title>
        <authorList>
            <consortium name="The Broad Institute Genomics Platform"/>
            <consortium name="The Broad Institute Genome Sequencing Center for Infectious Disease"/>
            <person name="Wu L."/>
            <person name="Ma J."/>
        </authorList>
    </citation>
    <scope>NUCLEOTIDE SEQUENCE [LARGE SCALE GENOMIC DNA]</scope>
    <source>
        <strain evidence="1 2">PSRA2</strain>
    </source>
</reference>
<name>A0ABD5UDD5_9EURY</name>
<evidence type="ECO:0000313" key="1">
    <source>
        <dbReference type="EMBL" id="MFC6838418.1"/>
    </source>
</evidence>
<dbReference type="EMBL" id="JBHSXM010000005">
    <property type="protein sequence ID" value="MFC6838418.1"/>
    <property type="molecule type" value="Genomic_DNA"/>
</dbReference>
<gene>
    <name evidence="1" type="ORF">ACFQHK_18215</name>
</gene>
<evidence type="ECO:0000313" key="2">
    <source>
        <dbReference type="Proteomes" id="UP001596406"/>
    </source>
</evidence>
<dbReference type="Proteomes" id="UP001596406">
    <property type="component" value="Unassembled WGS sequence"/>
</dbReference>
<organism evidence="1 2">
    <name type="scientific">Halomarina ordinaria</name>
    <dbReference type="NCBI Taxonomy" id="3033939"/>
    <lineage>
        <taxon>Archaea</taxon>
        <taxon>Methanobacteriati</taxon>
        <taxon>Methanobacteriota</taxon>
        <taxon>Stenosarchaea group</taxon>
        <taxon>Halobacteria</taxon>
        <taxon>Halobacteriales</taxon>
        <taxon>Natronomonadaceae</taxon>
        <taxon>Halomarina</taxon>
    </lineage>
</organism>
<protein>
    <recommendedName>
        <fullName evidence="3">DUF4263 domain-containing protein</fullName>
    </recommendedName>
</protein>
<accession>A0ABD5UDD5</accession>
<dbReference type="RefSeq" id="WP_304450107.1">
    <property type="nucleotide sequence ID" value="NZ_JARRAH010000005.1"/>
</dbReference>
<sequence length="356" mass="41448">MVNVDPPEDLPDHWTTDFRSYYRGCIRDKYRNFNEETYTERLRDNISDEKEHRKLLNLCVFPFTTRAPPAGYKFLRADPLEELGVPNFDFLLWDFEGQAVFGEAKSSIGKGAKSLVNEVEKQRETVEEHRDYIVEHYLGEEPRNIEYVLATFASDANDITEKVIETGVEVVTWGVHQMRKRVSVNSILPDQLPEGEDLEDTRLRIQHSNHSLNSALKKADTSTGGFNVFPESHPVTQLRTIISSRSKHSGHCYVDKETIHSTIDEDLFYVSEDVCEEIIANIIQMAQTINFLRREPDGPADFKIVSRYTNSRGLEKTLEQKWCQYQVQQKREQMQEECYEQATEEVDQQKELSEYY</sequence>
<comment type="caution">
    <text evidence="1">The sequence shown here is derived from an EMBL/GenBank/DDBJ whole genome shotgun (WGS) entry which is preliminary data.</text>
</comment>
<keyword evidence="2" id="KW-1185">Reference proteome</keyword>